<comment type="caution">
    <text evidence="1">The sequence shown here is derived from an EMBL/GenBank/DDBJ whole genome shotgun (WGS) entry which is preliminary data.</text>
</comment>
<dbReference type="AlphaFoldDB" id="A0AAD6MDE7"/>
<accession>A0AAD6MDE7</accession>
<gene>
    <name evidence="1" type="ORF">NC653_026208</name>
</gene>
<evidence type="ECO:0000313" key="1">
    <source>
        <dbReference type="EMBL" id="KAJ6983322.1"/>
    </source>
</evidence>
<sequence length="76" mass="8830">MEQRIKRKISKIDLALVDGILNQDRIRIGNNAFPWSGQRAVCCFTLRFIKYFPSLNKIFVFFLLSSTPSYCINSIL</sequence>
<dbReference type="Proteomes" id="UP001164929">
    <property type="component" value="Chromosome 10"/>
</dbReference>
<protein>
    <submittedName>
        <fullName evidence="1">Uncharacterized protein</fullName>
    </submittedName>
</protein>
<name>A0AAD6MDE7_9ROSI</name>
<evidence type="ECO:0000313" key="2">
    <source>
        <dbReference type="Proteomes" id="UP001164929"/>
    </source>
</evidence>
<organism evidence="1 2">
    <name type="scientific">Populus alba x Populus x berolinensis</name>
    <dbReference type="NCBI Taxonomy" id="444605"/>
    <lineage>
        <taxon>Eukaryota</taxon>
        <taxon>Viridiplantae</taxon>
        <taxon>Streptophyta</taxon>
        <taxon>Embryophyta</taxon>
        <taxon>Tracheophyta</taxon>
        <taxon>Spermatophyta</taxon>
        <taxon>Magnoliopsida</taxon>
        <taxon>eudicotyledons</taxon>
        <taxon>Gunneridae</taxon>
        <taxon>Pentapetalae</taxon>
        <taxon>rosids</taxon>
        <taxon>fabids</taxon>
        <taxon>Malpighiales</taxon>
        <taxon>Salicaceae</taxon>
        <taxon>Saliceae</taxon>
        <taxon>Populus</taxon>
    </lineage>
</organism>
<reference evidence="1" key="1">
    <citation type="journal article" date="2023" name="Mol. Ecol. Resour.">
        <title>Chromosome-level genome assembly of a triploid poplar Populus alba 'Berolinensis'.</title>
        <authorList>
            <person name="Chen S."/>
            <person name="Yu Y."/>
            <person name="Wang X."/>
            <person name="Wang S."/>
            <person name="Zhang T."/>
            <person name="Zhou Y."/>
            <person name="He R."/>
            <person name="Meng N."/>
            <person name="Wang Y."/>
            <person name="Liu W."/>
            <person name="Liu Z."/>
            <person name="Liu J."/>
            <person name="Guo Q."/>
            <person name="Huang H."/>
            <person name="Sederoff R.R."/>
            <person name="Wang G."/>
            <person name="Qu G."/>
            <person name="Chen S."/>
        </authorList>
    </citation>
    <scope>NUCLEOTIDE SEQUENCE</scope>
    <source>
        <strain evidence="1">SC-2020</strain>
    </source>
</reference>
<dbReference type="EMBL" id="JAQIZT010000010">
    <property type="protein sequence ID" value="KAJ6983322.1"/>
    <property type="molecule type" value="Genomic_DNA"/>
</dbReference>
<keyword evidence="2" id="KW-1185">Reference proteome</keyword>
<proteinExistence type="predicted"/>